<name>I3VPF8_CTEFE</name>
<dbReference type="PROSITE" id="PS01104">
    <property type="entry name" value="RIBOSOMAL_L13E"/>
    <property type="match status" value="1"/>
</dbReference>
<proteinExistence type="evidence at transcript level"/>
<dbReference type="GO" id="GO:0003723">
    <property type="term" value="F:RNA binding"/>
    <property type="evidence" value="ECO:0007669"/>
    <property type="project" value="TreeGrafter"/>
</dbReference>
<dbReference type="AlphaFoldDB" id="I3VPF8"/>
<comment type="function">
    <text evidence="4">Component of the ribosome, a large ribonucleoprotein complex responsible for the synthesis of proteins in the cell. The small ribosomal subunit (SSU) binds messenger RNAs (mRNAs) and translates the encoded message by selecting cognate aminoacyl-transfer RNA (tRNA) molecules. The large subunit (LSU) contains the ribosomal catalytic site termed the peptidyl transferase center (PTC), which catalyzes the formation of peptide bonds, thereby polymerizing the amino acids delivered by tRNAs into a polypeptide chain. The nascent polypeptides leave the ribosome through a tunnel in the LSU and interact with protein factors that function in enzymatic processing, targeting, and the membrane insertion of nascent chains at the exit of the ribosomal tunnel. As part of the LSU, it is probably required for its formation and the maturation of rRNAs.</text>
</comment>
<feature type="region of interest" description="Disordered" evidence="7">
    <location>
        <begin position="198"/>
        <end position="220"/>
    </location>
</feature>
<dbReference type="RefSeq" id="XP_026472440.1">
    <property type="nucleotide sequence ID" value="XM_026616655.1"/>
</dbReference>
<evidence type="ECO:0000256" key="3">
    <source>
        <dbReference type="ARBA" id="ARBA00023274"/>
    </source>
</evidence>
<comment type="similarity">
    <text evidence="1 6">Belongs to the eukaryotic ribosomal protein eL13 family.</text>
</comment>
<evidence type="ECO:0000256" key="2">
    <source>
        <dbReference type="ARBA" id="ARBA00022980"/>
    </source>
</evidence>
<comment type="subunit">
    <text evidence="5">Component of the 60S large ribosomal subunit (LSU).</text>
</comment>
<dbReference type="GO" id="GO:0022625">
    <property type="term" value="C:cytosolic large ribosomal subunit"/>
    <property type="evidence" value="ECO:0007669"/>
    <property type="project" value="TreeGrafter"/>
</dbReference>
<dbReference type="FunFam" id="1.20.5.110:FF:000003">
    <property type="entry name" value="60S ribosomal protein L13"/>
    <property type="match status" value="1"/>
</dbReference>
<dbReference type="KEGG" id="cfel:113376656"/>
<reference evidence="8" key="1">
    <citation type="journal article" date="2012" name="PLoS ONE">
        <title>An Insight into the Sialotranscriptome of the Cat Flea, Ctenocephalides felis.</title>
        <authorList>
            <person name="Ribeiro J.M.C."/>
            <person name="Assumpcao T.C.F."/>
            <person name="Ma D."/>
            <person name="Alvarenga P.H."/>
            <person name="Pham V.M."/>
            <person name="Andersen J.F."/>
            <person name="Francischetti I.M.B."/>
            <person name="Macaluso K.R."/>
        </authorList>
    </citation>
    <scope>NUCLEOTIDE SEQUENCE</scope>
    <source>
        <tissue evidence="8">Salivary gland</tissue>
    </source>
</reference>
<dbReference type="KEGG" id="cfel:113365293"/>
<dbReference type="RefSeq" id="XP_026462665.1">
    <property type="nucleotide sequence ID" value="XM_026606880.1"/>
</dbReference>
<sequence length="220" mass="25085">MGKGNNMIPNGHFHKDWQRFVKTWFNQPARKIRRRQNRIKKARALFPRPAAGPLRPIVHCPTVRYHTKVRAGRGFTLEEIRGAGLNAGFARSIGIALDVRRRNKSVESLQQNIQRLKEYRSKLILFPRGGKKLHKGEATEEECKVASQLEGVVMPIKQTSVKSKARVITEDEKKFSAFTTLRKARADQRLVGIREKRVKDAAENPDDVTKVGKEGKKAKK</sequence>
<evidence type="ECO:0000256" key="1">
    <source>
        <dbReference type="ARBA" id="ARBA00005640"/>
    </source>
</evidence>
<dbReference type="RefSeq" id="XP_026472439.1">
    <property type="nucleotide sequence ID" value="XM_026616654.1"/>
</dbReference>
<dbReference type="GeneID" id="113376656"/>
<dbReference type="EMBL" id="JW050240">
    <property type="protein sequence ID" value="AFK82397.1"/>
    <property type="molecule type" value="mRNA"/>
</dbReference>
<dbReference type="RefSeq" id="XP_026472437.1">
    <property type="nucleotide sequence ID" value="XM_026616652.1"/>
</dbReference>
<evidence type="ECO:0000256" key="4">
    <source>
        <dbReference type="ARBA" id="ARBA00058367"/>
    </source>
</evidence>
<keyword evidence="3 6" id="KW-0687">Ribonucleoprotein</keyword>
<dbReference type="PANTHER" id="PTHR11722:SF0">
    <property type="entry name" value="LARGE RIBOSOMAL SUBUNIT PROTEIN EL13"/>
    <property type="match status" value="1"/>
</dbReference>
<dbReference type="RefSeq" id="XP_026472438.1">
    <property type="nucleotide sequence ID" value="XM_026616653.1"/>
</dbReference>
<accession>I3VPF8</accession>
<dbReference type="RefSeq" id="XP_026462667.1">
    <property type="nucleotide sequence ID" value="XM_026606882.1"/>
</dbReference>
<evidence type="ECO:0000256" key="7">
    <source>
        <dbReference type="SAM" id="MobiDB-lite"/>
    </source>
</evidence>
<dbReference type="GO" id="GO:0006412">
    <property type="term" value="P:translation"/>
    <property type="evidence" value="ECO:0007669"/>
    <property type="project" value="InterPro"/>
</dbReference>
<dbReference type="InterPro" id="IPR001380">
    <property type="entry name" value="Ribosomal_eL13"/>
</dbReference>
<dbReference type="Pfam" id="PF01294">
    <property type="entry name" value="Ribosomal_L13e"/>
    <property type="match status" value="1"/>
</dbReference>
<evidence type="ECO:0000256" key="6">
    <source>
        <dbReference type="RuleBase" id="RU000572"/>
    </source>
</evidence>
<dbReference type="OrthoDB" id="10264538at2759"/>
<dbReference type="GO" id="GO:0003735">
    <property type="term" value="F:structural constituent of ribosome"/>
    <property type="evidence" value="ECO:0007669"/>
    <property type="project" value="InterPro"/>
</dbReference>
<organism evidence="8">
    <name type="scientific">Ctenocephalides felis</name>
    <name type="common">Cat flea</name>
    <dbReference type="NCBI Taxonomy" id="7515"/>
    <lineage>
        <taxon>Eukaryota</taxon>
        <taxon>Metazoa</taxon>
        <taxon>Ecdysozoa</taxon>
        <taxon>Arthropoda</taxon>
        <taxon>Hexapoda</taxon>
        <taxon>Insecta</taxon>
        <taxon>Pterygota</taxon>
        <taxon>Neoptera</taxon>
        <taxon>Endopterygota</taxon>
        <taxon>Siphonaptera</taxon>
        <taxon>Pulicidae</taxon>
        <taxon>Archaeopsyllinae</taxon>
        <taxon>Ctenocephalides</taxon>
    </lineage>
</organism>
<dbReference type="Gene3D" id="1.20.5.110">
    <property type="match status" value="1"/>
</dbReference>
<keyword evidence="2 6" id="KW-0689">Ribosomal protein</keyword>
<evidence type="ECO:0000313" key="8">
    <source>
        <dbReference type="EMBL" id="AFK82397.1"/>
    </source>
</evidence>
<dbReference type="InterPro" id="IPR018256">
    <property type="entry name" value="Ribosomal_eL13_CS"/>
</dbReference>
<evidence type="ECO:0000256" key="5">
    <source>
        <dbReference type="ARBA" id="ARBA00065437"/>
    </source>
</evidence>
<dbReference type="HAMAP" id="MF_00499">
    <property type="entry name" value="Ribosomal_eL13"/>
    <property type="match status" value="1"/>
</dbReference>
<dbReference type="RefSeq" id="XP_026462666.1">
    <property type="nucleotide sequence ID" value="XM_026606881.1"/>
</dbReference>
<protein>
    <recommendedName>
        <fullName evidence="6">60S ribosomal protein L13</fullName>
    </recommendedName>
</protein>
<dbReference type="GeneID" id="113365293"/>
<dbReference type="PANTHER" id="PTHR11722">
    <property type="entry name" value="60S RIBOSOMAL PROTEIN L13"/>
    <property type="match status" value="1"/>
</dbReference>